<name>A6IGE8_RAT</name>
<evidence type="ECO:0000313" key="1">
    <source>
        <dbReference type="EMBL" id="EDM16750.1"/>
    </source>
</evidence>
<proteinExistence type="predicted"/>
<dbReference type="EMBL" id="CH473960">
    <property type="protein sequence ID" value="EDM16750.1"/>
    <property type="molecule type" value="Genomic_DNA"/>
</dbReference>
<sequence length="24" mass="2833">MQNQHMRRRMEMLLHAAPCVGPLI</sequence>
<evidence type="ECO:0000313" key="2">
    <source>
        <dbReference type="Proteomes" id="UP000234681"/>
    </source>
</evidence>
<accession>A6IGE8</accession>
<gene>
    <name evidence="1" type="ORF">rCG_48860</name>
</gene>
<reference evidence="1 2" key="1">
    <citation type="submission" date="2005-09" db="EMBL/GenBank/DDBJ databases">
        <authorList>
            <person name="Mural R.J."/>
            <person name="Li P.W."/>
            <person name="Adams M.D."/>
            <person name="Amanatides P.G."/>
            <person name="Baden-Tillson H."/>
            <person name="Barnstead M."/>
            <person name="Chin S.H."/>
            <person name="Dew I."/>
            <person name="Evans C.A."/>
            <person name="Ferriera S."/>
            <person name="Flanigan M."/>
            <person name="Fosler C."/>
            <person name="Glodek A."/>
            <person name="Gu Z."/>
            <person name="Holt R.A."/>
            <person name="Jennings D."/>
            <person name="Kraft C.L."/>
            <person name="Lu F."/>
            <person name="Nguyen T."/>
            <person name="Nusskern D.R."/>
            <person name="Pfannkoch C.M."/>
            <person name="Sitter C."/>
            <person name="Sutton G.G."/>
            <person name="Venter J.C."/>
            <person name="Wang Z."/>
            <person name="Woodage T."/>
            <person name="Zheng X.H."/>
            <person name="Zhong F."/>
        </authorList>
    </citation>
    <scope>NUCLEOTIDE SEQUENCE [LARGE SCALE GENOMIC DNA]</scope>
    <source>
        <strain>BN</strain>
        <strain evidence="2">Sprague-Dawley</strain>
    </source>
</reference>
<dbReference type="Proteomes" id="UP000234681">
    <property type="component" value="Chromosome 7"/>
</dbReference>
<organism evidence="1 2">
    <name type="scientific">Rattus norvegicus</name>
    <name type="common">Rat</name>
    <dbReference type="NCBI Taxonomy" id="10116"/>
    <lineage>
        <taxon>Eukaryota</taxon>
        <taxon>Metazoa</taxon>
        <taxon>Chordata</taxon>
        <taxon>Craniata</taxon>
        <taxon>Vertebrata</taxon>
        <taxon>Euteleostomi</taxon>
        <taxon>Mammalia</taxon>
        <taxon>Eutheria</taxon>
        <taxon>Euarchontoglires</taxon>
        <taxon>Glires</taxon>
        <taxon>Rodentia</taxon>
        <taxon>Myomorpha</taxon>
        <taxon>Muroidea</taxon>
        <taxon>Muridae</taxon>
        <taxon>Murinae</taxon>
        <taxon>Rattus</taxon>
    </lineage>
</organism>
<dbReference type="AlphaFoldDB" id="A6IGE8"/>
<protein>
    <submittedName>
        <fullName evidence="1">RCG48860</fullName>
    </submittedName>
</protein>